<dbReference type="InterPro" id="IPR032528">
    <property type="entry name" value="Ribosom_S30AE_C"/>
</dbReference>
<dbReference type="InterPro" id="IPR036567">
    <property type="entry name" value="RHF-like"/>
</dbReference>
<dbReference type="Pfam" id="PF02482">
    <property type="entry name" value="Ribosomal_S30AE"/>
    <property type="match status" value="1"/>
</dbReference>
<dbReference type="HAMAP" id="MF_00839">
    <property type="entry name" value="HPF"/>
    <property type="match status" value="1"/>
</dbReference>
<dbReference type="InterPro" id="IPR050574">
    <property type="entry name" value="HPF/YfiA_ribosome-assoc"/>
</dbReference>
<dbReference type="GO" id="GO:0045900">
    <property type="term" value="P:negative regulation of translational elongation"/>
    <property type="evidence" value="ECO:0007669"/>
    <property type="project" value="TreeGrafter"/>
</dbReference>
<dbReference type="PANTHER" id="PTHR33231">
    <property type="entry name" value="30S RIBOSOMAL PROTEIN"/>
    <property type="match status" value="1"/>
</dbReference>
<accession>A0A3B0RWU0</accession>
<gene>
    <name evidence="3" type="ORF">MNBD_ACTINO01-1802</name>
</gene>
<dbReference type="Gene3D" id="3.30.160.100">
    <property type="entry name" value="Ribosome hibernation promotion factor-like"/>
    <property type="match status" value="1"/>
</dbReference>
<feature type="domain" description="Sigma 54 modulation/S30EA ribosomal protein C-terminal" evidence="2">
    <location>
        <begin position="126"/>
        <end position="177"/>
    </location>
</feature>
<dbReference type="SUPFAM" id="SSF69754">
    <property type="entry name" value="Ribosome binding protein Y (YfiA homologue)"/>
    <property type="match status" value="1"/>
</dbReference>
<dbReference type="PANTHER" id="PTHR33231:SF1">
    <property type="entry name" value="30S RIBOSOMAL PROTEIN"/>
    <property type="match status" value="1"/>
</dbReference>
<protein>
    <submittedName>
        <fullName evidence="3">Ribosome hibernation promoting factor Hpf</fullName>
    </submittedName>
</protein>
<dbReference type="GO" id="GO:0043024">
    <property type="term" value="F:ribosomal small subunit binding"/>
    <property type="evidence" value="ECO:0007669"/>
    <property type="project" value="TreeGrafter"/>
</dbReference>
<dbReference type="GO" id="GO:0022627">
    <property type="term" value="C:cytosolic small ribosomal subunit"/>
    <property type="evidence" value="ECO:0007669"/>
    <property type="project" value="TreeGrafter"/>
</dbReference>
<name>A0A3B0RWU0_9ZZZZ</name>
<reference evidence="3" key="1">
    <citation type="submission" date="2018-06" db="EMBL/GenBank/DDBJ databases">
        <authorList>
            <person name="Zhirakovskaya E."/>
        </authorList>
    </citation>
    <scope>NUCLEOTIDE SEQUENCE</scope>
</reference>
<dbReference type="Gene3D" id="3.30.505.50">
    <property type="entry name" value="Sigma 54 modulation/S30EA ribosomal protein, C-terminal domain"/>
    <property type="match status" value="1"/>
</dbReference>
<dbReference type="Pfam" id="PF16321">
    <property type="entry name" value="Ribosom_S30AE_C"/>
    <property type="match status" value="1"/>
</dbReference>
<organism evidence="3">
    <name type="scientific">hydrothermal vent metagenome</name>
    <dbReference type="NCBI Taxonomy" id="652676"/>
    <lineage>
        <taxon>unclassified sequences</taxon>
        <taxon>metagenomes</taxon>
        <taxon>ecological metagenomes</taxon>
    </lineage>
</organism>
<sequence length="181" mass="20830">MTVRIHGRNMQLQDEIKKIAEDQVRHAGRIFDDGGSVDVEFTEHQNPRLADERFRVEITSKAAGHIVRVEAQAPDPRAALDLATDKYERKLRRLKERLIQRNRVPNKGLNQVDGQPDEEDDRGAGIVRTKRFAMKPMTAEEAALQMEMLGHEFFFFLDSESNQHCVVYHRRDGNVGLIEPE</sequence>
<dbReference type="InterPro" id="IPR038416">
    <property type="entry name" value="Ribosom_S30AE_C_sf"/>
</dbReference>
<dbReference type="AlphaFoldDB" id="A0A3B0RWU0"/>
<evidence type="ECO:0000313" key="3">
    <source>
        <dbReference type="EMBL" id="VAV98000.1"/>
    </source>
</evidence>
<proteinExistence type="inferred from homology"/>
<dbReference type="CDD" id="cd00552">
    <property type="entry name" value="RaiA"/>
    <property type="match status" value="1"/>
</dbReference>
<dbReference type="NCBIfam" id="TIGR00741">
    <property type="entry name" value="yfiA"/>
    <property type="match status" value="1"/>
</dbReference>
<evidence type="ECO:0000256" key="1">
    <source>
        <dbReference type="ARBA" id="ARBA00022845"/>
    </source>
</evidence>
<dbReference type="InterPro" id="IPR003489">
    <property type="entry name" value="RHF/RaiA"/>
</dbReference>
<dbReference type="EMBL" id="UOEI01000220">
    <property type="protein sequence ID" value="VAV98000.1"/>
    <property type="molecule type" value="Genomic_DNA"/>
</dbReference>
<keyword evidence="1" id="KW-0810">Translation regulation</keyword>
<dbReference type="InterPro" id="IPR034694">
    <property type="entry name" value="HPF_long/plastid"/>
</dbReference>
<evidence type="ECO:0000259" key="2">
    <source>
        <dbReference type="Pfam" id="PF16321"/>
    </source>
</evidence>